<dbReference type="RefSeq" id="XP_042919778.1">
    <property type="nucleotide sequence ID" value="XM_043067773.1"/>
</dbReference>
<dbReference type="GeneID" id="66055375"/>
<dbReference type="OrthoDB" id="531050at2759"/>
<keyword evidence="3" id="KW-1185">Reference proteome</keyword>
<evidence type="ECO:0000313" key="3">
    <source>
        <dbReference type="Proteomes" id="UP000006906"/>
    </source>
</evidence>
<dbReference type="AlphaFoldDB" id="A0A2K3D8V5"/>
<name>A0A2K3D8V5_CHLRE</name>
<dbReference type="OMA" id="THEMVLG"/>
<accession>A0A2K3D8V5</accession>
<protein>
    <recommendedName>
        <fullName evidence="4">DUF4050 domain-containing protein</fullName>
    </recommendedName>
</protein>
<reference evidence="2 3" key="1">
    <citation type="journal article" date="2007" name="Science">
        <title>The Chlamydomonas genome reveals the evolution of key animal and plant functions.</title>
        <authorList>
            <person name="Merchant S.S."/>
            <person name="Prochnik S.E."/>
            <person name="Vallon O."/>
            <person name="Harris E.H."/>
            <person name="Karpowicz S.J."/>
            <person name="Witman G.B."/>
            <person name="Terry A."/>
            <person name="Salamov A."/>
            <person name="Fritz-Laylin L.K."/>
            <person name="Marechal-Drouard L."/>
            <person name="Marshall W.F."/>
            <person name="Qu L.H."/>
            <person name="Nelson D.R."/>
            <person name="Sanderfoot A.A."/>
            <person name="Spalding M.H."/>
            <person name="Kapitonov V.V."/>
            <person name="Ren Q."/>
            <person name="Ferris P."/>
            <person name="Lindquist E."/>
            <person name="Shapiro H."/>
            <person name="Lucas S.M."/>
            <person name="Grimwood J."/>
            <person name="Schmutz J."/>
            <person name="Cardol P."/>
            <person name="Cerutti H."/>
            <person name="Chanfreau G."/>
            <person name="Chen C.L."/>
            <person name="Cognat V."/>
            <person name="Croft M.T."/>
            <person name="Dent R."/>
            <person name="Dutcher S."/>
            <person name="Fernandez E."/>
            <person name="Fukuzawa H."/>
            <person name="Gonzalez-Ballester D."/>
            <person name="Gonzalez-Halphen D."/>
            <person name="Hallmann A."/>
            <person name="Hanikenne M."/>
            <person name="Hippler M."/>
            <person name="Inwood W."/>
            <person name="Jabbari K."/>
            <person name="Kalanon M."/>
            <person name="Kuras R."/>
            <person name="Lefebvre P.A."/>
            <person name="Lemaire S.D."/>
            <person name="Lobanov A.V."/>
            <person name="Lohr M."/>
            <person name="Manuell A."/>
            <person name="Meier I."/>
            <person name="Mets L."/>
            <person name="Mittag M."/>
            <person name="Mittelmeier T."/>
            <person name="Moroney J.V."/>
            <person name="Moseley J."/>
            <person name="Napoli C."/>
            <person name="Nedelcu A.M."/>
            <person name="Niyogi K."/>
            <person name="Novoselov S.V."/>
            <person name="Paulsen I.T."/>
            <person name="Pazour G."/>
            <person name="Purton S."/>
            <person name="Ral J.P."/>
            <person name="Riano-Pachon D.M."/>
            <person name="Riekhof W."/>
            <person name="Rymarquis L."/>
            <person name="Schroda M."/>
            <person name="Stern D."/>
            <person name="Umen J."/>
            <person name="Willows R."/>
            <person name="Wilson N."/>
            <person name="Zimmer S.L."/>
            <person name="Allmer J."/>
            <person name="Balk J."/>
            <person name="Bisova K."/>
            <person name="Chen C.J."/>
            <person name="Elias M."/>
            <person name="Gendler K."/>
            <person name="Hauser C."/>
            <person name="Lamb M.R."/>
            <person name="Ledford H."/>
            <person name="Long J.C."/>
            <person name="Minagawa J."/>
            <person name="Page M.D."/>
            <person name="Pan J."/>
            <person name="Pootakham W."/>
            <person name="Roje S."/>
            <person name="Rose A."/>
            <person name="Stahlberg E."/>
            <person name="Terauchi A.M."/>
            <person name="Yang P."/>
            <person name="Ball S."/>
            <person name="Bowler C."/>
            <person name="Dieckmann C.L."/>
            <person name="Gladyshev V.N."/>
            <person name="Green P."/>
            <person name="Jorgensen R."/>
            <person name="Mayfield S."/>
            <person name="Mueller-Roeber B."/>
            <person name="Rajamani S."/>
            <person name="Sayre R.T."/>
            <person name="Brokstein P."/>
            <person name="Dubchak I."/>
            <person name="Goodstein D."/>
            <person name="Hornick L."/>
            <person name="Huang Y.W."/>
            <person name="Jhaveri J."/>
            <person name="Luo Y."/>
            <person name="Martinez D."/>
            <person name="Ngau W.C."/>
            <person name="Otillar B."/>
            <person name="Poliakov A."/>
            <person name="Porter A."/>
            <person name="Szajkowski L."/>
            <person name="Werner G."/>
            <person name="Zhou K."/>
            <person name="Grigoriev I.V."/>
            <person name="Rokhsar D.S."/>
            <person name="Grossman A.R."/>
        </authorList>
    </citation>
    <scope>NUCLEOTIDE SEQUENCE [LARGE SCALE GENOMIC DNA]</scope>
    <source>
        <strain evidence="3">CC-503</strain>
    </source>
</reference>
<gene>
    <name evidence="2" type="ORF">CHLRE_11g482626v5</name>
</gene>
<evidence type="ECO:0008006" key="4">
    <source>
        <dbReference type="Google" id="ProtNLM"/>
    </source>
</evidence>
<evidence type="ECO:0000313" key="2">
    <source>
        <dbReference type="EMBL" id="PNW76955.1"/>
    </source>
</evidence>
<feature type="compositionally biased region" description="Polar residues" evidence="1">
    <location>
        <begin position="1"/>
        <end position="13"/>
    </location>
</feature>
<dbReference type="Gramene" id="PNW76955">
    <property type="protein sequence ID" value="PNW76955"/>
    <property type="gene ID" value="CHLRE_11g482626v5"/>
</dbReference>
<dbReference type="PANTHER" id="PTHR33373:SF34">
    <property type="entry name" value="DUF4050 DOMAIN-CONTAINING PROTEIN"/>
    <property type="match status" value="1"/>
</dbReference>
<dbReference type="PANTHER" id="PTHR33373">
    <property type="entry name" value="OS07G0479600 PROTEIN"/>
    <property type="match status" value="1"/>
</dbReference>
<dbReference type="InParanoid" id="A0A2K3D8V5"/>
<proteinExistence type="predicted"/>
<evidence type="ECO:0000256" key="1">
    <source>
        <dbReference type="SAM" id="MobiDB-lite"/>
    </source>
</evidence>
<dbReference type="Proteomes" id="UP000006906">
    <property type="component" value="Chromosome 11"/>
</dbReference>
<dbReference type="KEGG" id="cre:CHLRE_11g482626v5"/>
<feature type="region of interest" description="Disordered" evidence="1">
    <location>
        <begin position="1"/>
        <end position="35"/>
    </location>
</feature>
<sequence>MATASQGKGQETPPQEGAGTSEGSQEGTNGAWVNEGYQRWVEQRKEWTSGTRPAQPRHRQLPILTHEMVLGERAFPKAVPLEAVVECLVEIWEEEDAWD</sequence>
<dbReference type="EMBL" id="CM008972">
    <property type="protein sequence ID" value="PNW76955.1"/>
    <property type="molecule type" value="Genomic_DNA"/>
</dbReference>
<organism evidence="2 3">
    <name type="scientific">Chlamydomonas reinhardtii</name>
    <name type="common">Chlamydomonas smithii</name>
    <dbReference type="NCBI Taxonomy" id="3055"/>
    <lineage>
        <taxon>Eukaryota</taxon>
        <taxon>Viridiplantae</taxon>
        <taxon>Chlorophyta</taxon>
        <taxon>core chlorophytes</taxon>
        <taxon>Chlorophyceae</taxon>
        <taxon>CS clade</taxon>
        <taxon>Chlamydomonadales</taxon>
        <taxon>Chlamydomonadaceae</taxon>
        <taxon>Chlamydomonas</taxon>
    </lineage>
</organism>